<dbReference type="InterPro" id="IPR001373">
    <property type="entry name" value="Cullin_N"/>
</dbReference>
<dbReference type="AlphaFoldDB" id="A0AAW0E331"/>
<evidence type="ECO:0000313" key="4">
    <source>
        <dbReference type="Proteomes" id="UP001362999"/>
    </source>
</evidence>
<protein>
    <submittedName>
        <fullName evidence="3">Cullin-domain-containing protein</fullName>
    </submittedName>
</protein>
<comment type="similarity">
    <text evidence="1">Belongs to the cullin family.</text>
</comment>
<dbReference type="EMBL" id="JAWWNJ010000004">
    <property type="protein sequence ID" value="KAK7058160.1"/>
    <property type="molecule type" value="Genomic_DNA"/>
</dbReference>
<sequence>MQQIWHTQLAPIVTSLMQTEHCLSTSDHSAVYTAIYNTIMMDPEHGGQYLHDQLSAFYTAYTLRVYEAGQSYNAPGAPKDNRSILDYYDTEWDWFSRRVAVVDRLFNYLNRDWVKVQQYEGRRDIKTVMNVAVTQWKINIFDRLSSRLAATFPLPAEESEKTRVDVLRVKFASDNLRPGDLPRMLVSSAVSSDGASCGSS</sequence>
<evidence type="ECO:0000259" key="2">
    <source>
        <dbReference type="Pfam" id="PF00888"/>
    </source>
</evidence>
<name>A0AAW0E331_9AGAR</name>
<dbReference type="GO" id="GO:0031625">
    <property type="term" value="F:ubiquitin protein ligase binding"/>
    <property type="evidence" value="ECO:0007669"/>
    <property type="project" value="InterPro"/>
</dbReference>
<evidence type="ECO:0000313" key="3">
    <source>
        <dbReference type="EMBL" id="KAK7058160.1"/>
    </source>
</evidence>
<accession>A0AAW0E331</accession>
<proteinExistence type="inferred from homology"/>
<keyword evidence="4" id="KW-1185">Reference proteome</keyword>
<dbReference type="InterPro" id="IPR016159">
    <property type="entry name" value="Cullin_repeat-like_dom_sf"/>
</dbReference>
<gene>
    <name evidence="3" type="ORF">R3P38DRAFT_3304398</name>
</gene>
<dbReference type="Proteomes" id="UP001362999">
    <property type="component" value="Unassembled WGS sequence"/>
</dbReference>
<dbReference type="Pfam" id="PF00888">
    <property type="entry name" value="Cullin"/>
    <property type="match status" value="1"/>
</dbReference>
<dbReference type="Gene3D" id="1.20.1310.10">
    <property type="entry name" value="Cullin Repeats"/>
    <property type="match status" value="1"/>
</dbReference>
<organism evidence="3 4">
    <name type="scientific">Favolaschia claudopus</name>
    <dbReference type="NCBI Taxonomy" id="2862362"/>
    <lineage>
        <taxon>Eukaryota</taxon>
        <taxon>Fungi</taxon>
        <taxon>Dikarya</taxon>
        <taxon>Basidiomycota</taxon>
        <taxon>Agaricomycotina</taxon>
        <taxon>Agaricomycetes</taxon>
        <taxon>Agaricomycetidae</taxon>
        <taxon>Agaricales</taxon>
        <taxon>Marasmiineae</taxon>
        <taxon>Mycenaceae</taxon>
        <taxon>Favolaschia</taxon>
    </lineage>
</organism>
<dbReference type="GO" id="GO:0006511">
    <property type="term" value="P:ubiquitin-dependent protein catabolic process"/>
    <property type="evidence" value="ECO:0007669"/>
    <property type="project" value="InterPro"/>
</dbReference>
<evidence type="ECO:0000256" key="1">
    <source>
        <dbReference type="ARBA" id="ARBA00006019"/>
    </source>
</evidence>
<dbReference type="SUPFAM" id="SSF74788">
    <property type="entry name" value="Cullin repeat-like"/>
    <property type="match status" value="1"/>
</dbReference>
<comment type="caution">
    <text evidence="3">The sequence shown here is derived from an EMBL/GenBank/DDBJ whole genome shotgun (WGS) entry which is preliminary data.</text>
</comment>
<feature type="domain" description="Cullin N-terminal" evidence="2">
    <location>
        <begin position="8"/>
        <end position="149"/>
    </location>
</feature>
<reference evidence="3 4" key="1">
    <citation type="journal article" date="2024" name="J Genomics">
        <title>Draft genome sequencing and assembly of Favolaschia claudopus CIRM-BRFM 2984 isolated from oak limbs.</title>
        <authorList>
            <person name="Navarro D."/>
            <person name="Drula E."/>
            <person name="Chaduli D."/>
            <person name="Cazenave R."/>
            <person name="Ahrendt S."/>
            <person name="Wang J."/>
            <person name="Lipzen A."/>
            <person name="Daum C."/>
            <person name="Barry K."/>
            <person name="Grigoriev I.V."/>
            <person name="Favel A."/>
            <person name="Rosso M.N."/>
            <person name="Martin F."/>
        </authorList>
    </citation>
    <scope>NUCLEOTIDE SEQUENCE [LARGE SCALE GENOMIC DNA]</scope>
    <source>
        <strain evidence="3 4">CIRM-BRFM 2984</strain>
    </source>
</reference>